<dbReference type="InterPro" id="IPR001320">
    <property type="entry name" value="Iontro_rcpt_C"/>
</dbReference>
<reference evidence="11 12" key="1">
    <citation type="journal article" date="2022" name="Allergy">
        <title>Genome assembly and annotation of Periplaneta americana reveal a comprehensive cockroach allergen profile.</title>
        <authorList>
            <person name="Wang L."/>
            <person name="Xiong Q."/>
            <person name="Saelim N."/>
            <person name="Wang L."/>
            <person name="Nong W."/>
            <person name="Wan A.T."/>
            <person name="Shi M."/>
            <person name="Liu X."/>
            <person name="Cao Q."/>
            <person name="Hui J.H.L."/>
            <person name="Sookrung N."/>
            <person name="Leung T.F."/>
            <person name="Tungtrongchitr A."/>
            <person name="Tsui S.K.W."/>
        </authorList>
    </citation>
    <scope>NUCLEOTIDE SEQUENCE [LARGE SCALE GENOMIC DNA]</scope>
    <source>
        <strain evidence="11">PWHHKU_190912</strain>
    </source>
</reference>
<evidence type="ECO:0000256" key="5">
    <source>
        <dbReference type="ARBA" id="ARBA00022989"/>
    </source>
</evidence>
<keyword evidence="12" id="KW-1185">Reference proteome</keyword>
<feature type="domain" description="Ionotropic glutamate receptor C-terminal" evidence="10">
    <location>
        <begin position="119"/>
        <end position="232"/>
    </location>
</feature>
<dbReference type="Pfam" id="PF00060">
    <property type="entry name" value="Lig_chan"/>
    <property type="match status" value="1"/>
</dbReference>
<keyword evidence="8" id="KW-0325">Glycoprotein</keyword>
<dbReference type="SUPFAM" id="SSF53850">
    <property type="entry name" value="Periplasmic binding protein-like II"/>
    <property type="match status" value="1"/>
</dbReference>
<keyword evidence="7" id="KW-0675">Receptor</keyword>
<dbReference type="PANTHER" id="PTHR42643">
    <property type="entry name" value="IONOTROPIC RECEPTOR 20A-RELATED"/>
    <property type="match status" value="1"/>
</dbReference>
<keyword evidence="6 9" id="KW-0472">Membrane</keyword>
<evidence type="ECO:0000313" key="12">
    <source>
        <dbReference type="Proteomes" id="UP001148838"/>
    </source>
</evidence>
<dbReference type="InterPro" id="IPR052192">
    <property type="entry name" value="Insect_Ionotropic_Sensory_Rcpt"/>
</dbReference>
<comment type="similarity">
    <text evidence="2">Belongs to the glutamate-gated ion channel (TC 1.A.10.1) family.</text>
</comment>
<comment type="subcellular location">
    <subcellularLocation>
        <location evidence="1">Cell membrane</location>
        <topology evidence="1">Multi-pass membrane protein</topology>
    </subcellularLocation>
</comment>
<feature type="transmembrane region" description="Helical" evidence="9">
    <location>
        <begin position="151"/>
        <end position="170"/>
    </location>
</feature>
<feature type="transmembrane region" description="Helical" evidence="9">
    <location>
        <begin position="182"/>
        <end position="207"/>
    </location>
</feature>
<dbReference type="Gene3D" id="1.10.287.70">
    <property type="match status" value="1"/>
</dbReference>
<dbReference type="PANTHER" id="PTHR42643:SF38">
    <property type="entry name" value="IONOTROPIC RECEPTOR 100A"/>
    <property type="match status" value="1"/>
</dbReference>
<evidence type="ECO:0000256" key="3">
    <source>
        <dbReference type="ARBA" id="ARBA00022475"/>
    </source>
</evidence>
<evidence type="ECO:0000256" key="6">
    <source>
        <dbReference type="ARBA" id="ARBA00023136"/>
    </source>
</evidence>
<evidence type="ECO:0000256" key="7">
    <source>
        <dbReference type="ARBA" id="ARBA00023170"/>
    </source>
</evidence>
<gene>
    <name evidence="11" type="ORF">ANN_07677</name>
</gene>
<keyword evidence="3" id="KW-1003">Cell membrane</keyword>
<keyword evidence="4 9" id="KW-0812">Transmembrane</keyword>
<keyword evidence="5 9" id="KW-1133">Transmembrane helix</keyword>
<evidence type="ECO:0000256" key="4">
    <source>
        <dbReference type="ARBA" id="ARBA00022692"/>
    </source>
</evidence>
<evidence type="ECO:0000256" key="1">
    <source>
        <dbReference type="ARBA" id="ARBA00004651"/>
    </source>
</evidence>
<sequence>MRDTALYKGESLYTILEHENIQRTRTLEYLDLHIWNFIAESMNMIVGFAHGQEHDSVLELLSKVFIGEFDAAFGGITVVYSAIPGVTATTPYLYDKTFIYVPCSFKYPKWNGMFRLFTFDMWISLLCAMTVASVMMKLISRFVSHVSESSVYHSFTSSLTNVWSVILGASVSVMPRTWALRLFFLIWVCFSLAVNTVFQCFLTTFLVEPGYKHPVESIDEMLENGFKLCTHPAMKQSLKSFNSDLWSKLKDSIIEMSDITSCVNMAVKYQNVSFLYNEFEIKTALDAGNYRDENGKPLICKLSNEVSFQLTVASYMAQGNPLLVRANTLISRIIESGLSNEWIKRFLSETYRDRMVDFVTEDFYSFNLGHIYPVFCFLIFGIILAKVSFIVELVSHCFTY</sequence>
<accession>A0ABQ8SZY1</accession>
<organism evidence="11 12">
    <name type="scientific">Periplaneta americana</name>
    <name type="common">American cockroach</name>
    <name type="synonym">Blatta americana</name>
    <dbReference type="NCBI Taxonomy" id="6978"/>
    <lineage>
        <taxon>Eukaryota</taxon>
        <taxon>Metazoa</taxon>
        <taxon>Ecdysozoa</taxon>
        <taxon>Arthropoda</taxon>
        <taxon>Hexapoda</taxon>
        <taxon>Insecta</taxon>
        <taxon>Pterygota</taxon>
        <taxon>Neoptera</taxon>
        <taxon>Polyneoptera</taxon>
        <taxon>Dictyoptera</taxon>
        <taxon>Blattodea</taxon>
        <taxon>Blattoidea</taxon>
        <taxon>Blattidae</taxon>
        <taxon>Blattinae</taxon>
        <taxon>Periplaneta</taxon>
    </lineage>
</organism>
<comment type="caution">
    <text evidence="11">The sequence shown here is derived from an EMBL/GenBank/DDBJ whole genome shotgun (WGS) entry which is preliminary data.</text>
</comment>
<evidence type="ECO:0000259" key="10">
    <source>
        <dbReference type="Pfam" id="PF00060"/>
    </source>
</evidence>
<feature type="transmembrane region" description="Helical" evidence="9">
    <location>
        <begin position="371"/>
        <end position="394"/>
    </location>
</feature>
<evidence type="ECO:0000256" key="2">
    <source>
        <dbReference type="ARBA" id="ARBA00008685"/>
    </source>
</evidence>
<feature type="transmembrane region" description="Helical" evidence="9">
    <location>
        <begin position="116"/>
        <end position="139"/>
    </location>
</feature>
<evidence type="ECO:0000256" key="8">
    <source>
        <dbReference type="ARBA" id="ARBA00023180"/>
    </source>
</evidence>
<dbReference type="Proteomes" id="UP001148838">
    <property type="component" value="Unassembled WGS sequence"/>
</dbReference>
<name>A0ABQ8SZY1_PERAM</name>
<dbReference type="EMBL" id="JAJSOF020000017">
    <property type="protein sequence ID" value="KAJ4439553.1"/>
    <property type="molecule type" value="Genomic_DNA"/>
</dbReference>
<protein>
    <recommendedName>
        <fullName evidence="10">Ionotropic glutamate receptor C-terminal domain-containing protein</fullName>
    </recommendedName>
</protein>
<proteinExistence type="inferred from homology"/>
<evidence type="ECO:0000313" key="11">
    <source>
        <dbReference type="EMBL" id="KAJ4439553.1"/>
    </source>
</evidence>
<evidence type="ECO:0000256" key="9">
    <source>
        <dbReference type="SAM" id="Phobius"/>
    </source>
</evidence>